<organism evidence="1 2">
    <name type="scientific">Pistacia integerrima</name>
    <dbReference type="NCBI Taxonomy" id="434235"/>
    <lineage>
        <taxon>Eukaryota</taxon>
        <taxon>Viridiplantae</taxon>
        <taxon>Streptophyta</taxon>
        <taxon>Embryophyta</taxon>
        <taxon>Tracheophyta</taxon>
        <taxon>Spermatophyta</taxon>
        <taxon>Magnoliopsida</taxon>
        <taxon>eudicotyledons</taxon>
        <taxon>Gunneridae</taxon>
        <taxon>Pentapetalae</taxon>
        <taxon>rosids</taxon>
        <taxon>malvids</taxon>
        <taxon>Sapindales</taxon>
        <taxon>Anacardiaceae</taxon>
        <taxon>Pistacia</taxon>
    </lineage>
</organism>
<evidence type="ECO:0000313" key="1">
    <source>
        <dbReference type="EMBL" id="KAJ0031475.1"/>
    </source>
</evidence>
<gene>
    <name evidence="1" type="ORF">Pint_14015</name>
</gene>
<comment type="caution">
    <text evidence="1">The sequence shown here is derived from an EMBL/GenBank/DDBJ whole genome shotgun (WGS) entry which is preliminary data.</text>
</comment>
<keyword evidence="2" id="KW-1185">Reference proteome</keyword>
<proteinExistence type="predicted"/>
<dbReference type="EMBL" id="CM047743">
    <property type="protein sequence ID" value="KAJ0031475.1"/>
    <property type="molecule type" value="Genomic_DNA"/>
</dbReference>
<dbReference type="Proteomes" id="UP001163603">
    <property type="component" value="Chromosome 8"/>
</dbReference>
<name>A0ACC0YAE9_9ROSI</name>
<evidence type="ECO:0000313" key="2">
    <source>
        <dbReference type="Proteomes" id="UP001163603"/>
    </source>
</evidence>
<protein>
    <submittedName>
        <fullName evidence="1">Uncharacterized protein</fullName>
    </submittedName>
</protein>
<sequence length="111" mass="12843">MVHRSMKFIIDVAQLFEKRFAHRTGISVQSYYPQEGQWLRERRPRTTTHDSDYRSMNINDRIRRGGGPDEGQLRAGNGDDGHDDNPNPWRSRDSMIADLQNTLMFIVAIPG</sequence>
<reference evidence="2" key="1">
    <citation type="journal article" date="2023" name="G3 (Bethesda)">
        <title>Genome assembly and association tests identify interacting loci associated with vigor, precocity, and sex in interspecific pistachio rootstocks.</title>
        <authorList>
            <person name="Palmer W."/>
            <person name="Jacygrad E."/>
            <person name="Sagayaradj S."/>
            <person name="Cavanaugh K."/>
            <person name="Han R."/>
            <person name="Bertier L."/>
            <person name="Beede B."/>
            <person name="Kafkas S."/>
            <person name="Golino D."/>
            <person name="Preece J."/>
            <person name="Michelmore R."/>
        </authorList>
    </citation>
    <scope>NUCLEOTIDE SEQUENCE [LARGE SCALE GENOMIC DNA]</scope>
</reference>
<accession>A0ACC0YAE9</accession>